<comment type="caution">
    <text evidence="2">The sequence shown here is derived from an EMBL/GenBank/DDBJ whole genome shotgun (WGS) entry which is preliminary data.</text>
</comment>
<keyword evidence="3" id="KW-1185">Reference proteome</keyword>
<dbReference type="EMBL" id="JAFVMG010000003">
    <property type="protein sequence ID" value="MBO1327878.1"/>
    <property type="molecule type" value="Genomic_DNA"/>
</dbReference>
<dbReference type="RefSeq" id="WP_207853536.1">
    <property type="nucleotide sequence ID" value="NZ_JAFVMG010000003.1"/>
</dbReference>
<evidence type="ECO:0000313" key="3">
    <source>
        <dbReference type="Proteomes" id="UP000664399"/>
    </source>
</evidence>
<reference evidence="2 3" key="1">
    <citation type="submission" date="2021-03" db="EMBL/GenBank/DDBJ databases">
        <title>The complete genome sequence of Acetobacter suratthaniensis TBRC 1719.</title>
        <authorList>
            <person name="Charoenyingcharoen P."/>
            <person name="Yukphan P."/>
        </authorList>
    </citation>
    <scope>NUCLEOTIDE SEQUENCE [LARGE SCALE GENOMIC DNA]</scope>
    <source>
        <strain evidence="2 3">TBRC 1719</strain>
    </source>
</reference>
<name>A0ABS3LJU6_9PROT</name>
<accession>A0ABS3LJU6</accession>
<sequence>MRFTHSRADRPEQQRYRTAGIAIAACLTLAGCAGSPATPYLKEGVRLSQAGFIAHMADTTARYAMMNTLPPGELTYRTSSVGPIYLYADPIGCGCVYMGSDIAYRTLLSNAEAEARQQKKNYKPDYTMPSMQQMAAETRRDTEEWDWGAWSSSADPGPSQPKHVIGAYW</sequence>
<protein>
    <recommendedName>
        <fullName evidence="4">Lipoprotein</fullName>
    </recommendedName>
</protein>
<evidence type="ECO:0000256" key="1">
    <source>
        <dbReference type="SAM" id="MobiDB-lite"/>
    </source>
</evidence>
<organism evidence="2 3">
    <name type="scientific">Acetobacter suratthaniensis</name>
    <dbReference type="NCBI Taxonomy" id="1502841"/>
    <lineage>
        <taxon>Bacteria</taxon>
        <taxon>Pseudomonadati</taxon>
        <taxon>Pseudomonadota</taxon>
        <taxon>Alphaproteobacteria</taxon>
        <taxon>Acetobacterales</taxon>
        <taxon>Acetobacteraceae</taxon>
        <taxon>Acetobacter</taxon>
    </lineage>
</organism>
<dbReference type="PROSITE" id="PS51257">
    <property type="entry name" value="PROKAR_LIPOPROTEIN"/>
    <property type="match status" value="1"/>
</dbReference>
<proteinExistence type="predicted"/>
<gene>
    <name evidence="2" type="ORF">J2D75_05220</name>
</gene>
<dbReference type="Proteomes" id="UP000664399">
    <property type="component" value="Unassembled WGS sequence"/>
</dbReference>
<evidence type="ECO:0000313" key="2">
    <source>
        <dbReference type="EMBL" id="MBO1327878.1"/>
    </source>
</evidence>
<feature type="region of interest" description="Disordered" evidence="1">
    <location>
        <begin position="146"/>
        <end position="169"/>
    </location>
</feature>
<evidence type="ECO:0008006" key="4">
    <source>
        <dbReference type="Google" id="ProtNLM"/>
    </source>
</evidence>